<dbReference type="InterPro" id="IPR039421">
    <property type="entry name" value="Type_1_exporter"/>
</dbReference>
<name>A0A4R5F2H0_9ACTN</name>
<proteinExistence type="predicted"/>
<organism evidence="1 2">
    <name type="scientific">Nonomuraea mesophila</name>
    <dbReference type="NCBI Taxonomy" id="2530382"/>
    <lineage>
        <taxon>Bacteria</taxon>
        <taxon>Bacillati</taxon>
        <taxon>Actinomycetota</taxon>
        <taxon>Actinomycetes</taxon>
        <taxon>Streptosporangiales</taxon>
        <taxon>Streptosporangiaceae</taxon>
        <taxon>Nonomuraea</taxon>
    </lineage>
</organism>
<dbReference type="EMBL" id="SMLD01000099">
    <property type="protein sequence ID" value="TDE41400.1"/>
    <property type="molecule type" value="Genomic_DNA"/>
</dbReference>
<dbReference type="InterPro" id="IPR027417">
    <property type="entry name" value="P-loop_NTPase"/>
</dbReference>
<accession>A0A4R5F2H0</accession>
<keyword evidence="2" id="KW-1185">Reference proteome</keyword>
<dbReference type="SUPFAM" id="SSF52540">
    <property type="entry name" value="P-loop containing nucleoside triphosphate hydrolases"/>
    <property type="match status" value="1"/>
</dbReference>
<dbReference type="GO" id="GO:0015421">
    <property type="term" value="F:ABC-type oligopeptide transporter activity"/>
    <property type="evidence" value="ECO:0007669"/>
    <property type="project" value="TreeGrafter"/>
</dbReference>
<dbReference type="AlphaFoldDB" id="A0A4R5F2H0"/>
<gene>
    <name evidence="1" type="ORF">E1295_30435</name>
</gene>
<evidence type="ECO:0000313" key="2">
    <source>
        <dbReference type="Proteomes" id="UP000295136"/>
    </source>
</evidence>
<evidence type="ECO:0000313" key="1">
    <source>
        <dbReference type="EMBL" id="TDE41400.1"/>
    </source>
</evidence>
<dbReference type="PANTHER" id="PTHR43394">
    <property type="entry name" value="ATP-DEPENDENT PERMEASE MDL1, MITOCHONDRIAL"/>
    <property type="match status" value="1"/>
</dbReference>
<protein>
    <recommendedName>
        <fullName evidence="3">ABC transporter ATP-binding protein</fullName>
    </recommendedName>
</protein>
<reference evidence="1 2" key="1">
    <citation type="submission" date="2019-03" db="EMBL/GenBank/DDBJ databases">
        <title>Draft genome sequences of novel Actinobacteria.</title>
        <authorList>
            <person name="Sahin N."/>
            <person name="Ay H."/>
            <person name="Saygin H."/>
        </authorList>
    </citation>
    <scope>NUCLEOTIDE SEQUENCE [LARGE SCALE GENOMIC DNA]</scope>
    <source>
        <strain evidence="1 2">6K102</strain>
    </source>
</reference>
<dbReference type="Gene3D" id="3.40.50.300">
    <property type="entry name" value="P-loop containing nucleotide triphosphate hydrolases"/>
    <property type="match status" value="1"/>
</dbReference>
<dbReference type="Proteomes" id="UP000295136">
    <property type="component" value="Unassembled WGS sequence"/>
</dbReference>
<dbReference type="RefSeq" id="WP_132635346.1">
    <property type="nucleotide sequence ID" value="NZ_SMLD01000099.1"/>
</dbReference>
<evidence type="ECO:0008006" key="3">
    <source>
        <dbReference type="Google" id="ProtNLM"/>
    </source>
</evidence>
<sequence length="89" mass="9937">MDEPTATLDARAEHLLFEQLRTLLAGRTVLLISHRFATVRMADHIYVLDGGQVAEHGTHDQLMSARVRYAELFTLQAAGYLDSQPRDSG</sequence>
<comment type="caution">
    <text evidence="1">The sequence shown here is derived from an EMBL/GenBank/DDBJ whole genome shotgun (WGS) entry which is preliminary data.</text>
</comment>
<dbReference type="PANTHER" id="PTHR43394:SF1">
    <property type="entry name" value="ATP-BINDING CASSETTE SUB-FAMILY B MEMBER 10, MITOCHONDRIAL"/>
    <property type="match status" value="1"/>
</dbReference>